<proteinExistence type="predicted"/>
<sequence length="111" mass="12631">MKKYALVIPAIYALTLFAFACNGNKATKNEVNKKLMGKWVSKDGATKLEITEKGFTTDDGQPVTEDYFVQKDTIFTSYQGSRPYTKFLIKSLDDHKLTLFYPDSDLVEFAR</sequence>
<evidence type="ECO:0008006" key="4">
    <source>
        <dbReference type="Google" id="ProtNLM"/>
    </source>
</evidence>
<reference evidence="2 3" key="1">
    <citation type="journal article" date="2013" name="J. Microbiol.">
        <title>Mucilaginibacter ginsenosidivorax sp. nov., with ginsenoside converting activity isolated from sediment.</title>
        <authorList>
            <person name="Kim J.K."/>
            <person name="Choi T.E."/>
            <person name="Liu Q.M."/>
            <person name="Park H.Y."/>
            <person name="Yi T.H."/>
            <person name="Yoon M.H."/>
            <person name="Kim S.C."/>
            <person name="Im W.T."/>
        </authorList>
    </citation>
    <scope>NUCLEOTIDE SEQUENCE [LARGE SCALE GENOMIC DNA]</scope>
    <source>
        <strain evidence="2 3">KHI28</strain>
    </source>
</reference>
<dbReference type="EMBL" id="CP042437">
    <property type="protein sequence ID" value="QEC76179.1"/>
    <property type="molecule type" value="Genomic_DNA"/>
</dbReference>
<name>A0A5B8VXN2_9SPHI</name>
<accession>A0A5B8VXN2</accession>
<evidence type="ECO:0000256" key="1">
    <source>
        <dbReference type="SAM" id="SignalP"/>
    </source>
</evidence>
<organism evidence="2 3">
    <name type="scientific">Mucilaginibacter ginsenosidivorax</name>
    <dbReference type="NCBI Taxonomy" id="862126"/>
    <lineage>
        <taxon>Bacteria</taxon>
        <taxon>Pseudomonadati</taxon>
        <taxon>Bacteroidota</taxon>
        <taxon>Sphingobacteriia</taxon>
        <taxon>Sphingobacteriales</taxon>
        <taxon>Sphingobacteriaceae</taxon>
        <taxon>Mucilaginibacter</taxon>
    </lineage>
</organism>
<dbReference type="AlphaFoldDB" id="A0A5B8VXN2"/>
<keyword evidence="3" id="KW-1185">Reference proteome</keyword>
<feature type="chain" id="PRO_5023123055" description="DUF5640 domain-containing protein" evidence="1">
    <location>
        <begin position="21"/>
        <end position="111"/>
    </location>
</feature>
<dbReference type="RefSeq" id="WP_147053360.1">
    <property type="nucleotide sequence ID" value="NZ_CP042437.1"/>
</dbReference>
<protein>
    <recommendedName>
        <fullName evidence="4">DUF5640 domain-containing protein</fullName>
    </recommendedName>
</protein>
<gene>
    <name evidence="2" type="ORF">FSB76_09580</name>
</gene>
<dbReference type="Proteomes" id="UP000321362">
    <property type="component" value="Chromosome"/>
</dbReference>
<dbReference type="OrthoDB" id="798656at2"/>
<keyword evidence="1" id="KW-0732">Signal</keyword>
<dbReference type="KEGG" id="mgk:FSB76_09580"/>
<feature type="signal peptide" evidence="1">
    <location>
        <begin position="1"/>
        <end position="20"/>
    </location>
</feature>
<dbReference type="PROSITE" id="PS51257">
    <property type="entry name" value="PROKAR_LIPOPROTEIN"/>
    <property type="match status" value="1"/>
</dbReference>
<evidence type="ECO:0000313" key="2">
    <source>
        <dbReference type="EMBL" id="QEC76179.1"/>
    </source>
</evidence>
<evidence type="ECO:0000313" key="3">
    <source>
        <dbReference type="Proteomes" id="UP000321362"/>
    </source>
</evidence>